<reference evidence="2" key="1">
    <citation type="submission" date="2018-04" db="EMBL/GenBank/DDBJ databases">
        <title>Whole genome sequencing of Hypsizygus marmoreus.</title>
        <authorList>
            <person name="Choi I.-G."/>
            <person name="Min B."/>
            <person name="Kim J.-G."/>
            <person name="Kim S."/>
            <person name="Oh Y.-L."/>
            <person name="Kong W.-S."/>
            <person name="Park H."/>
            <person name="Jeong J."/>
            <person name="Song E.-S."/>
        </authorList>
    </citation>
    <scope>NUCLEOTIDE SEQUENCE [LARGE SCALE GENOMIC DNA]</scope>
    <source>
        <strain evidence="2">51987-8</strain>
    </source>
</reference>
<accession>A0A369JPQ9</accession>
<comment type="caution">
    <text evidence="2">The sequence shown here is derived from an EMBL/GenBank/DDBJ whole genome shotgun (WGS) entry which is preliminary data.</text>
</comment>
<evidence type="ECO:0000256" key="1">
    <source>
        <dbReference type="SAM" id="MobiDB-lite"/>
    </source>
</evidence>
<name>A0A369JPQ9_HYPMA</name>
<protein>
    <submittedName>
        <fullName evidence="2">Uncharacterized protein</fullName>
    </submittedName>
</protein>
<dbReference type="InParanoid" id="A0A369JPQ9"/>
<gene>
    <name evidence="2" type="ORF">Hypma_010488</name>
</gene>
<dbReference type="AlphaFoldDB" id="A0A369JPQ9"/>
<dbReference type="OrthoDB" id="3056056at2759"/>
<dbReference type="Proteomes" id="UP000076154">
    <property type="component" value="Unassembled WGS sequence"/>
</dbReference>
<keyword evidence="3" id="KW-1185">Reference proteome</keyword>
<organism evidence="2 3">
    <name type="scientific">Hypsizygus marmoreus</name>
    <name type="common">White beech mushroom</name>
    <name type="synonym">Agaricus marmoreus</name>
    <dbReference type="NCBI Taxonomy" id="39966"/>
    <lineage>
        <taxon>Eukaryota</taxon>
        <taxon>Fungi</taxon>
        <taxon>Dikarya</taxon>
        <taxon>Basidiomycota</taxon>
        <taxon>Agaricomycotina</taxon>
        <taxon>Agaricomycetes</taxon>
        <taxon>Agaricomycetidae</taxon>
        <taxon>Agaricales</taxon>
        <taxon>Tricholomatineae</taxon>
        <taxon>Lyophyllaceae</taxon>
        <taxon>Hypsizygus</taxon>
    </lineage>
</organism>
<evidence type="ECO:0000313" key="3">
    <source>
        <dbReference type="Proteomes" id="UP000076154"/>
    </source>
</evidence>
<feature type="compositionally biased region" description="Basic and acidic residues" evidence="1">
    <location>
        <begin position="265"/>
        <end position="275"/>
    </location>
</feature>
<sequence>MEQPISPIAEGFDLLDLAPLAKITNKTFERLAPFGLLQNLSSPDAGPTVDKIVSKIKSYLEAIDSSIAAIQVIYRMSKEAATLFPVDHHEKADQPLLAIAESDRRLRLESLTRLATDAHGKAQKADAVFRQVEQNFYRIAAATKDKSSTVLIPVDPALPKQIRMSLKDVGADLVANLNLLGDFSRHVSDLTKWCAWVKAGLIAGDGTVVPMPGDSLMQIEYICAQWSKIRADALAYHSVVGHTQARYGDLLPSSTALWRVYTGDTKPDNNDEKKLNGNRTPQPGAPRNFTHRMSNLMQDAARHLSCHGLFCA</sequence>
<feature type="region of interest" description="Disordered" evidence="1">
    <location>
        <begin position="264"/>
        <end position="287"/>
    </location>
</feature>
<proteinExistence type="predicted"/>
<dbReference type="EMBL" id="LUEZ02000051">
    <property type="protein sequence ID" value="RDB22375.1"/>
    <property type="molecule type" value="Genomic_DNA"/>
</dbReference>
<evidence type="ECO:0000313" key="2">
    <source>
        <dbReference type="EMBL" id="RDB22375.1"/>
    </source>
</evidence>